<comment type="caution">
    <text evidence="1">The sequence shown here is derived from an EMBL/GenBank/DDBJ whole genome shotgun (WGS) entry which is preliminary data.</text>
</comment>
<sequence>MSNNQKEDIDFVKDMYELQLLGFTTRNINEYVDDSLRENIRVNTVSLKKTLLNTFSNSAQVIEIATQKFLDEALDVLNKQSDQLKSVVDDFFGIPSNMLLPEDEGQSRQFTLQEEQDIDREIQHLQDRYKRACFMEDYIKKEITIIEKVKKLQLELEEIRPECFESEKYDKIEDICTDFTHRNSDFKLYSSGTT</sequence>
<protein>
    <recommendedName>
        <fullName evidence="3">Protein MIS12 homolog</fullName>
    </recommendedName>
</protein>
<reference evidence="1" key="1">
    <citation type="journal article" date="2023" name="IScience">
        <title>Live-bearing cockroach genome reveals convergent evolutionary mechanisms linked to viviparity in insects and beyond.</title>
        <authorList>
            <person name="Fouks B."/>
            <person name="Harrison M.C."/>
            <person name="Mikhailova A.A."/>
            <person name="Marchal E."/>
            <person name="English S."/>
            <person name="Carruthers M."/>
            <person name="Jennings E.C."/>
            <person name="Chiamaka E.L."/>
            <person name="Frigard R.A."/>
            <person name="Pippel M."/>
            <person name="Attardo G.M."/>
            <person name="Benoit J.B."/>
            <person name="Bornberg-Bauer E."/>
            <person name="Tobe S.S."/>
        </authorList>
    </citation>
    <scope>NUCLEOTIDE SEQUENCE</scope>
    <source>
        <strain evidence="1">Stay&amp;Tobe</strain>
    </source>
</reference>
<reference evidence="1" key="2">
    <citation type="submission" date="2023-05" db="EMBL/GenBank/DDBJ databases">
        <authorList>
            <person name="Fouks B."/>
        </authorList>
    </citation>
    <scope>NUCLEOTIDE SEQUENCE</scope>
    <source>
        <strain evidence="1">Stay&amp;Tobe</strain>
        <tissue evidence="1">Testes</tissue>
    </source>
</reference>
<name>A0AAD8E6P4_DIPPU</name>
<dbReference type="Proteomes" id="UP001233999">
    <property type="component" value="Unassembled WGS sequence"/>
</dbReference>
<accession>A0AAD8E6P4</accession>
<evidence type="ECO:0000313" key="2">
    <source>
        <dbReference type="Proteomes" id="UP001233999"/>
    </source>
</evidence>
<dbReference type="AlphaFoldDB" id="A0AAD8E6P4"/>
<gene>
    <name evidence="1" type="ORF">L9F63_005212</name>
</gene>
<evidence type="ECO:0000313" key="1">
    <source>
        <dbReference type="EMBL" id="KAJ9578562.1"/>
    </source>
</evidence>
<keyword evidence="2" id="KW-1185">Reference proteome</keyword>
<organism evidence="1 2">
    <name type="scientific">Diploptera punctata</name>
    <name type="common">Pacific beetle cockroach</name>
    <dbReference type="NCBI Taxonomy" id="6984"/>
    <lineage>
        <taxon>Eukaryota</taxon>
        <taxon>Metazoa</taxon>
        <taxon>Ecdysozoa</taxon>
        <taxon>Arthropoda</taxon>
        <taxon>Hexapoda</taxon>
        <taxon>Insecta</taxon>
        <taxon>Pterygota</taxon>
        <taxon>Neoptera</taxon>
        <taxon>Polyneoptera</taxon>
        <taxon>Dictyoptera</taxon>
        <taxon>Blattodea</taxon>
        <taxon>Blaberoidea</taxon>
        <taxon>Blaberidae</taxon>
        <taxon>Diplopterinae</taxon>
        <taxon>Diploptera</taxon>
    </lineage>
</organism>
<proteinExistence type="predicted"/>
<evidence type="ECO:0008006" key="3">
    <source>
        <dbReference type="Google" id="ProtNLM"/>
    </source>
</evidence>
<dbReference type="EMBL" id="JASPKZ010008873">
    <property type="protein sequence ID" value="KAJ9578562.1"/>
    <property type="molecule type" value="Genomic_DNA"/>
</dbReference>